<keyword evidence="7" id="KW-1185">Reference proteome</keyword>
<reference evidence="6 7" key="1">
    <citation type="submission" date="2023-10" db="EMBL/GenBank/DDBJ databases">
        <title>Chromosome-scale genome assembly provides insights into flower coloration mechanisms of Canna indica.</title>
        <authorList>
            <person name="Li C."/>
        </authorList>
    </citation>
    <scope>NUCLEOTIDE SEQUENCE [LARGE SCALE GENOMIC DNA]</scope>
    <source>
        <tissue evidence="6">Flower</tissue>
    </source>
</reference>
<dbReference type="AlphaFoldDB" id="A0AAQ3JQW2"/>
<dbReference type="PANTHER" id="PTHR31642">
    <property type="entry name" value="TRICHOTHECENE 3-O-ACETYLTRANSFERASE"/>
    <property type="match status" value="1"/>
</dbReference>
<gene>
    <name evidence="6" type="ORF">Cni_G02873</name>
</gene>
<comment type="similarity">
    <text evidence="1">Belongs to the plant acyltransferase family.</text>
</comment>
<evidence type="ECO:0000256" key="3">
    <source>
        <dbReference type="ARBA" id="ARBA00023315"/>
    </source>
</evidence>
<evidence type="ECO:0000313" key="7">
    <source>
        <dbReference type="Proteomes" id="UP001327560"/>
    </source>
</evidence>
<dbReference type="InterPro" id="IPR023213">
    <property type="entry name" value="CAT-like_dom_sf"/>
</dbReference>
<keyword evidence="2" id="KW-0808">Transferase</keyword>
<evidence type="ECO:0000256" key="4">
    <source>
        <dbReference type="SAM" id="MobiDB-lite"/>
    </source>
</evidence>
<sequence length="242" mass="27065">MLEKLVFVLVILAGTLRLYCQSHHIVISKDQLTSLKNGGGGTRRVSSFEAIAAYAWRCSCKARKLEANQVKRLQVVVDIRDRVKPPLPSGYFGNAIVWTYVAAVAGEILSAPLPLIVRKIREAIARVDDEYVRSAIDALELKGDATEFFFSGEQITQNDLLVNSWSNLPMSSADFGWGKPAFMGRSGASTKSERRLSVASSSSKEELTPVRRREESLVGREARMWKSRSDGERIHEHIWVKE</sequence>
<keyword evidence="5" id="KW-0732">Signal</keyword>
<dbReference type="EMBL" id="CP136890">
    <property type="protein sequence ID" value="WOK94171.1"/>
    <property type="molecule type" value="Genomic_DNA"/>
</dbReference>
<name>A0AAQ3JQW2_9LILI</name>
<organism evidence="6 7">
    <name type="scientific">Canna indica</name>
    <name type="common">Indian-shot</name>
    <dbReference type="NCBI Taxonomy" id="4628"/>
    <lineage>
        <taxon>Eukaryota</taxon>
        <taxon>Viridiplantae</taxon>
        <taxon>Streptophyta</taxon>
        <taxon>Embryophyta</taxon>
        <taxon>Tracheophyta</taxon>
        <taxon>Spermatophyta</taxon>
        <taxon>Magnoliopsida</taxon>
        <taxon>Liliopsida</taxon>
        <taxon>Zingiberales</taxon>
        <taxon>Cannaceae</taxon>
        <taxon>Canna</taxon>
    </lineage>
</organism>
<dbReference type="Proteomes" id="UP001327560">
    <property type="component" value="Chromosome 1"/>
</dbReference>
<dbReference type="Gene3D" id="3.30.559.10">
    <property type="entry name" value="Chloramphenicol acetyltransferase-like domain"/>
    <property type="match status" value="1"/>
</dbReference>
<evidence type="ECO:0000256" key="1">
    <source>
        <dbReference type="ARBA" id="ARBA00009861"/>
    </source>
</evidence>
<dbReference type="PANTHER" id="PTHR31642:SF138">
    <property type="entry name" value="PUTRESCINE HYDROXYCINNAMOYLTRANSFERASE 1"/>
    <property type="match status" value="1"/>
</dbReference>
<proteinExistence type="inferred from homology"/>
<feature type="region of interest" description="Disordered" evidence="4">
    <location>
        <begin position="185"/>
        <end position="214"/>
    </location>
</feature>
<evidence type="ECO:0000313" key="6">
    <source>
        <dbReference type="EMBL" id="WOK94171.1"/>
    </source>
</evidence>
<dbReference type="Pfam" id="PF02458">
    <property type="entry name" value="Transferase"/>
    <property type="match status" value="1"/>
</dbReference>
<feature type="chain" id="PRO_5042957881" evidence="5">
    <location>
        <begin position="23"/>
        <end position="242"/>
    </location>
</feature>
<evidence type="ECO:0000256" key="5">
    <source>
        <dbReference type="SAM" id="SignalP"/>
    </source>
</evidence>
<evidence type="ECO:0000256" key="2">
    <source>
        <dbReference type="ARBA" id="ARBA00022679"/>
    </source>
</evidence>
<protein>
    <submittedName>
        <fullName evidence="6">Uncharacterized protein</fullName>
    </submittedName>
</protein>
<feature type="signal peptide" evidence="5">
    <location>
        <begin position="1"/>
        <end position="22"/>
    </location>
</feature>
<accession>A0AAQ3JQW2</accession>
<dbReference type="GO" id="GO:0016747">
    <property type="term" value="F:acyltransferase activity, transferring groups other than amino-acyl groups"/>
    <property type="evidence" value="ECO:0007669"/>
    <property type="project" value="TreeGrafter"/>
</dbReference>
<keyword evidence="3" id="KW-0012">Acyltransferase</keyword>
<dbReference type="InterPro" id="IPR050317">
    <property type="entry name" value="Plant_Fungal_Acyltransferase"/>
</dbReference>
<feature type="compositionally biased region" description="Basic and acidic residues" evidence="4">
    <location>
        <begin position="203"/>
        <end position="214"/>
    </location>
</feature>